<evidence type="ECO:0000256" key="4">
    <source>
        <dbReference type="ARBA" id="ARBA00022757"/>
    </source>
</evidence>
<evidence type="ECO:0000313" key="14">
    <source>
        <dbReference type="Proteomes" id="UP000791440"/>
    </source>
</evidence>
<dbReference type="InterPro" id="IPR043504">
    <property type="entry name" value="Peptidase_S1_PA_chymotrypsin"/>
</dbReference>
<evidence type="ECO:0000256" key="10">
    <source>
        <dbReference type="ARBA" id="ARBA00038868"/>
    </source>
</evidence>
<dbReference type="PROSITE" id="PS50240">
    <property type="entry name" value="TRYPSIN_DOM"/>
    <property type="match status" value="1"/>
</dbReference>
<evidence type="ECO:0000259" key="12">
    <source>
        <dbReference type="PROSITE" id="PS50240"/>
    </source>
</evidence>
<accession>A0A921Z6C5</accession>
<dbReference type="EC" id="3.4.21.4" evidence="10"/>
<keyword evidence="2" id="KW-0645">Protease</keyword>
<dbReference type="PANTHER" id="PTHR24276:SF97">
    <property type="entry name" value="GH13245P2-RELATED"/>
    <property type="match status" value="1"/>
</dbReference>
<dbReference type="GO" id="GO:0004252">
    <property type="term" value="F:serine-type endopeptidase activity"/>
    <property type="evidence" value="ECO:0007669"/>
    <property type="project" value="UniProtKB-EC"/>
</dbReference>
<keyword evidence="6" id="KW-0720">Serine protease</keyword>
<feature type="domain" description="Peptidase S1" evidence="12">
    <location>
        <begin position="35"/>
        <end position="261"/>
    </location>
</feature>
<dbReference type="InterPro" id="IPR018114">
    <property type="entry name" value="TRYPSIN_HIS"/>
</dbReference>
<feature type="signal peptide" evidence="11">
    <location>
        <begin position="1"/>
        <end position="21"/>
    </location>
</feature>
<keyword evidence="5" id="KW-0378">Hydrolase</keyword>
<keyword evidence="4" id="KW-0222">Digestion</keyword>
<evidence type="ECO:0000313" key="13">
    <source>
        <dbReference type="EMBL" id="KAG6451690.1"/>
    </source>
</evidence>
<dbReference type="Pfam" id="PF00089">
    <property type="entry name" value="Trypsin"/>
    <property type="match status" value="1"/>
</dbReference>
<evidence type="ECO:0000256" key="2">
    <source>
        <dbReference type="ARBA" id="ARBA00022670"/>
    </source>
</evidence>
<dbReference type="Gene3D" id="2.40.10.10">
    <property type="entry name" value="Trypsin-like serine proteases"/>
    <property type="match status" value="1"/>
</dbReference>
<keyword evidence="3 11" id="KW-0732">Signal</keyword>
<dbReference type="Proteomes" id="UP000791440">
    <property type="component" value="Unassembled WGS sequence"/>
</dbReference>
<comment type="similarity">
    <text evidence="1">Belongs to the peptidase S1 family.</text>
</comment>
<keyword evidence="14" id="KW-1185">Reference proteome</keyword>
<proteinExistence type="inferred from homology"/>
<dbReference type="PROSITE" id="PS00134">
    <property type="entry name" value="TRYPSIN_HIS"/>
    <property type="match status" value="1"/>
</dbReference>
<dbReference type="AlphaFoldDB" id="A0A921Z6C5"/>
<gene>
    <name evidence="13" type="ORF">O3G_MSEX007296</name>
</gene>
<organism evidence="13 14">
    <name type="scientific">Manduca sexta</name>
    <name type="common">Tobacco hawkmoth</name>
    <name type="synonym">Tobacco hornworm</name>
    <dbReference type="NCBI Taxonomy" id="7130"/>
    <lineage>
        <taxon>Eukaryota</taxon>
        <taxon>Metazoa</taxon>
        <taxon>Ecdysozoa</taxon>
        <taxon>Arthropoda</taxon>
        <taxon>Hexapoda</taxon>
        <taxon>Insecta</taxon>
        <taxon>Pterygota</taxon>
        <taxon>Neoptera</taxon>
        <taxon>Endopterygota</taxon>
        <taxon>Lepidoptera</taxon>
        <taxon>Glossata</taxon>
        <taxon>Ditrysia</taxon>
        <taxon>Bombycoidea</taxon>
        <taxon>Sphingidae</taxon>
        <taxon>Sphinginae</taxon>
        <taxon>Sphingini</taxon>
        <taxon>Manduca</taxon>
    </lineage>
</organism>
<evidence type="ECO:0000256" key="7">
    <source>
        <dbReference type="ARBA" id="ARBA00023145"/>
    </source>
</evidence>
<name>A0A921Z6C5_MANSE</name>
<dbReference type="OrthoDB" id="10002959at2759"/>
<evidence type="ECO:0000256" key="11">
    <source>
        <dbReference type="SAM" id="SignalP"/>
    </source>
</evidence>
<evidence type="ECO:0000256" key="9">
    <source>
        <dbReference type="ARBA" id="ARBA00036320"/>
    </source>
</evidence>
<evidence type="ECO:0000256" key="8">
    <source>
        <dbReference type="ARBA" id="ARBA00023157"/>
    </source>
</evidence>
<comment type="catalytic activity">
    <reaction evidence="9">
        <text>Preferential cleavage: Arg-|-Xaa, Lys-|-Xaa.</text>
        <dbReference type="EC" id="3.4.21.4"/>
    </reaction>
</comment>
<evidence type="ECO:0000256" key="5">
    <source>
        <dbReference type="ARBA" id="ARBA00022801"/>
    </source>
</evidence>
<dbReference type="FunFam" id="2.40.10.10:FF:000077">
    <property type="entry name" value="Predicted protein"/>
    <property type="match status" value="1"/>
</dbReference>
<dbReference type="SMART" id="SM00020">
    <property type="entry name" value="Tryp_SPc"/>
    <property type="match status" value="1"/>
</dbReference>
<feature type="chain" id="PRO_5038276456" description="trypsin" evidence="11">
    <location>
        <begin position="22"/>
        <end position="262"/>
    </location>
</feature>
<dbReference type="CDD" id="cd00190">
    <property type="entry name" value="Tryp_SPc"/>
    <property type="match status" value="1"/>
</dbReference>
<sequence>MDKLLVYLLVCCAVCIKDVWSKKHGHEAKLSGGRIVGGYNTTIQSVPYQAYILLQKGSDYYQCGGSIISKRHILTASHCLEGMQRAFVRIGSTKSDSGGTVYPTRRLLKHPKYNSRTKDFDVAMITVNKDMDLDGTNAKTVDLPENSGGGAVPANETLLVTGWGATSEGSATTNTLRAVEVMTHSLSRCRQLLGNLTKRMFCAGPIEGGKDSCQGDSGGPAVKDNTLIGIVSYGFGCARPKKPGVYTDVAGVRPWIKRVSQV</sequence>
<dbReference type="InterPro" id="IPR001314">
    <property type="entry name" value="Peptidase_S1A"/>
</dbReference>
<keyword evidence="8" id="KW-1015">Disulfide bond</keyword>
<dbReference type="SUPFAM" id="SSF50494">
    <property type="entry name" value="Trypsin-like serine proteases"/>
    <property type="match status" value="1"/>
</dbReference>
<dbReference type="PRINTS" id="PR00722">
    <property type="entry name" value="CHYMOTRYPSIN"/>
</dbReference>
<evidence type="ECO:0000256" key="3">
    <source>
        <dbReference type="ARBA" id="ARBA00022729"/>
    </source>
</evidence>
<keyword evidence="7" id="KW-0865">Zymogen</keyword>
<reference evidence="13" key="2">
    <citation type="submission" date="2020-12" db="EMBL/GenBank/DDBJ databases">
        <authorList>
            <person name="Kanost M."/>
        </authorList>
    </citation>
    <scope>NUCLEOTIDE SEQUENCE</scope>
</reference>
<dbReference type="EMBL" id="JH668412">
    <property type="protein sequence ID" value="KAG6451690.1"/>
    <property type="molecule type" value="Genomic_DNA"/>
</dbReference>
<evidence type="ECO:0000256" key="6">
    <source>
        <dbReference type="ARBA" id="ARBA00022825"/>
    </source>
</evidence>
<comment type="caution">
    <text evidence="13">The sequence shown here is derived from an EMBL/GenBank/DDBJ whole genome shotgun (WGS) entry which is preliminary data.</text>
</comment>
<dbReference type="InterPro" id="IPR001254">
    <property type="entry name" value="Trypsin_dom"/>
</dbReference>
<dbReference type="InterPro" id="IPR009003">
    <property type="entry name" value="Peptidase_S1_PA"/>
</dbReference>
<dbReference type="GO" id="GO:0006508">
    <property type="term" value="P:proteolysis"/>
    <property type="evidence" value="ECO:0007669"/>
    <property type="project" value="UniProtKB-KW"/>
</dbReference>
<dbReference type="InterPro" id="IPR050430">
    <property type="entry name" value="Peptidase_S1"/>
</dbReference>
<reference evidence="13" key="1">
    <citation type="journal article" date="2016" name="Insect Biochem. Mol. Biol.">
        <title>Multifaceted biological insights from a draft genome sequence of the tobacco hornworm moth, Manduca sexta.</title>
        <authorList>
            <person name="Kanost M.R."/>
            <person name="Arrese E.L."/>
            <person name="Cao X."/>
            <person name="Chen Y.R."/>
            <person name="Chellapilla S."/>
            <person name="Goldsmith M.R."/>
            <person name="Grosse-Wilde E."/>
            <person name="Heckel D.G."/>
            <person name="Herndon N."/>
            <person name="Jiang H."/>
            <person name="Papanicolaou A."/>
            <person name="Qu J."/>
            <person name="Soulages J.L."/>
            <person name="Vogel H."/>
            <person name="Walters J."/>
            <person name="Waterhouse R.M."/>
            <person name="Ahn S.J."/>
            <person name="Almeida F.C."/>
            <person name="An C."/>
            <person name="Aqrawi P."/>
            <person name="Bretschneider A."/>
            <person name="Bryant W.B."/>
            <person name="Bucks S."/>
            <person name="Chao H."/>
            <person name="Chevignon G."/>
            <person name="Christen J.M."/>
            <person name="Clarke D.F."/>
            <person name="Dittmer N.T."/>
            <person name="Ferguson L.C.F."/>
            <person name="Garavelou S."/>
            <person name="Gordon K.H.J."/>
            <person name="Gunaratna R.T."/>
            <person name="Han Y."/>
            <person name="Hauser F."/>
            <person name="He Y."/>
            <person name="Heidel-Fischer H."/>
            <person name="Hirsh A."/>
            <person name="Hu Y."/>
            <person name="Jiang H."/>
            <person name="Kalra D."/>
            <person name="Klinner C."/>
            <person name="Konig C."/>
            <person name="Kovar C."/>
            <person name="Kroll A.R."/>
            <person name="Kuwar S.S."/>
            <person name="Lee S.L."/>
            <person name="Lehman R."/>
            <person name="Li K."/>
            <person name="Li Z."/>
            <person name="Liang H."/>
            <person name="Lovelace S."/>
            <person name="Lu Z."/>
            <person name="Mansfield J.H."/>
            <person name="McCulloch K.J."/>
            <person name="Mathew T."/>
            <person name="Morton B."/>
            <person name="Muzny D.M."/>
            <person name="Neunemann D."/>
            <person name="Ongeri F."/>
            <person name="Pauchet Y."/>
            <person name="Pu L.L."/>
            <person name="Pyrousis I."/>
            <person name="Rao X.J."/>
            <person name="Redding A."/>
            <person name="Roesel C."/>
            <person name="Sanchez-Gracia A."/>
            <person name="Schaack S."/>
            <person name="Shukla A."/>
            <person name="Tetreau G."/>
            <person name="Wang Y."/>
            <person name="Xiong G.H."/>
            <person name="Traut W."/>
            <person name="Walsh T.K."/>
            <person name="Worley K.C."/>
            <person name="Wu D."/>
            <person name="Wu W."/>
            <person name="Wu Y.Q."/>
            <person name="Zhang X."/>
            <person name="Zou Z."/>
            <person name="Zucker H."/>
            <person name="Briscoe A.D."/>
            <person name="Burmester T."/>
            <person name="Clem R.J."/>
            <person name="Feyereisen R."/>
            <person name="Grimmelikhuijzen C.J.P."/>
            <person name="Hamodrakas S.J."/>
            <person name="Hansson B.S."/>
            <person name="Huguet E."/>
            <person name="Jermiin L.S."/>
            <person name="Lan Q."/>
            <person name="Lehman H.K."/>
            <person name="Lorenzen M."/>
            <person name="Merzendorfer H."/>
            <person name="Michalopoulos I."/>
            <person name="Morton D.B."/>
            <person name="Muthukrishnan S."/>
            <person name="Oakeshott J.G."/>
            <person name="Palmer W."/>
            <person name="Park Y."/>
            <person name="Passarelli A.L."/>
            <person name="Rozas J."/>
            <person name="Schwartz L.M."/>
            <person name="Smith W."/>
            <person name="Southgate A."/>
            <person name="Vilcinskas A."/>
            <person name="Vogt R."/>
            <person name="Wang P."/>
            <person name="Werren J."/>
            <person name="Yu X.Q."/>
            <person name="Zhou J.J."/>
            <person name="Brown S.J."/>
            <person name="Scherer S.E."/>
            <person name="Richards S."/>
            <person name="Blissard G.W."/>
        </authorList>
    </citation>
    <scope>NUCLEOTIDE SEQUENCE</scope>
</reference>
<evidence type="ECO:0000256" key="1">
    <source>
        <dbReference type="ARBA" id="ARBA00007664"/>
    </source>
</evidence>
<dbReference type="PANTHER" id="PTHR24276">
    <property type="entry name" value="POLYSERASE-RELATED"/>
    <property type="match status" value="1"/>
</dbReference>
<dbReference type="GO" id="GO:0007586">
    <property type="term" value="P:digestion"/>
    <property type="evidence" value="ECO:0007669"/>
    <property type="project" value="UniProtKB-KW"/>
</dbReference>
<protein>
    <recommendedName>
        <fullName evidence="10">trypsin</fullName>
        <ecNumber evidence="10">3.4.21.4</ecNumber>
    </recommendedName>
</protein>
<dbReference type="EMBL" id="JH668412">
    <property type="protein sequence ID" value="KAG6451689.1"/>
    <property type="molecule type" value="Genomic_DNA"/>
</dbReference>